<evidence type="ECO:0000313" key="2">
    <source>
        <dbReference type="Proteomes" id="UP001165685"/>
    </source>
</evidence>
<dbReference type="RefSeq" id="WP_270679865.1">
    <property type="nucleotide sequence ID" value="NZ_JAQFWP010000050.1"/>
</dbReference>
<reference evidence="1" key="1">
    <citation type="submission" date="2023-01" db="EMBL/GenBank/DDBJ databases">
        <title>Draft genome sequence of Nocardiopsis sp. LSu2-4 isolated from halophytes.</title>
        <authorList>
            <person name="Duangmal K."/>
            <person name="Chantavorakit T."/>
        </authorList>
    </citation>
    <scope>NUCLEOTIDE SEQUENCE</scope>
    <source>
        <strain evidence="1">LSu2-4</strain>
    </source>
</reference>
<accession>A0ABT4TRC0</accession>
<proteinExistence type="predicted"/>
<dbReference type="SUPFAM" id="SSF53756">
    <property type="entry name" value="UDP-Glycosyltransferase/glycogen phosphorylase"/>
    <property type="match status" value="1"/>
</dbReference>
<keyword evidence="2" id="KW-1185">Reference proteome</keyword>
<organism evidence="1 2">
    <name type="scientific">Nocardiopsis suaedae</name>
    <dbReference type="NCBI Taxonomy" id="3018444"/>
    <lineage>
        <taxon>Bacteria</taxon>
        <taxon>Bacillati</taxon>
        <taxon>Actinomycetota</taxon>
        <taxon>Actinomycetes</taxon>
        <taxon>Streptosporangiales</taxon>
        <taxon>Nocardiopsidaceae</taxon>
        <taxon>Nocardiopsis</taxon>
    </lineage>
</organism>
<gene>
    <name evidence="1" type="ORF">O4U47_22200</name>
</gene>
<name>A0ABT4TRC0_9ACTN</name>
<dbReference type="EMBL" id="JAQFWP010000050">
    <property type="protein sequence ID" value="MDA2807235.1"/>
    <property type="molecule type" value="Genomic_DNA"/>
</dbReference>
<comment type="caution">
    <text evidence="1">The sequence shown here is derived from an EMBL/GenBank/DDBJ whole genome shotgun (WGS) entry which is preliminary data.</text>
</comment>
<sequence length="428" mass="46217">MLIPSALVLSHEEQRDRVRRTCPEALPAAVVAGDPTFDRILAGRRWRDDYRRALDADDGRRLVLLTSTWGPSSLLGRRPELIRRVLRELPRDEYRVVLVAHPNAWYGHGMWQMRAWLASCERSGLAVLPPRAGWQAALAAADHVIGDHGSVTFYGAALGTHTMLGTFPHDEVDPGSPVGAFGRSARVLDDAAPLEHQLLDDAAAHGPDRFASQTSQLTSLPGRSGTALRALFYGFMNLDEPEVPARVTPPEPPEPLALDWPRGARVGPLLVEAEGDTSEVRVRRFPAEMHRAAGGGPARSHLLVDSSEPDEVWRDSADILVRREPTPGARAWAEGTLATGAGLRIAAAVGPDGAVVAALVPGSPRTAAQDRPLTVRVRLQDATADIPAEAGLAALWRADADGRDLWRPMAVKLHLGERTATVRIDPAA</sequence>
<protein>
    <submittedName>
        <fullName evidence="1">Uncharacterized protein</fullName>
    </submittedName>
</protein>
<dbReference type="Proteomes" id="UP001165685">
    <property type="component" value="Unassembled WGS sequence"/>
</dbReference>
<evidence type="ECO:0000313" key="1">
    <source>
        <dbReference type="EMBL" id="MDA2807235.1"/>
    </source>
</evidence>